<reference evidence="2" key="1">
    <citation type="submission" date="2019-08" db="EMBL/GenBank/DDBJ databases">
        <authorList>
            <person name="Kucharzyk K."/>
            <person name="Murdoch R.W."/>
            <person name="Higgins S."/>
            <person name="Loffler F."/>
        </authorList>
    </citation>
    <scope>NUCLEOTIDE SEQUENCE</scope>
</reference>
<comment type="caution">
    <text evidence="2">The sequence shown here is derived from an EMBL/GenBank/DDBJ whole genome shotgun (WGS) entry which is preliminary data.</text>
</comment>
<evidence type="ECO:0000313" key="2">
    <source>
        <dbReference type="EMBL" id="MPN28342.1"/>
    </source>
</evidence>
<gene>
    <name evidence="2" type="ORF">SDC9_175783</name>
</gene>
<sequence length="91" mass="9514">MGNRCQKTGTGDIDKISLTVYLTNINGASTAGGNNIGALFNVVGKLSKGGKVITRSARDNPQRQINPHSKHSVNGTVDSTVTTGHNNTVHV</sequence>
<feature type="region of interest" description="Disordered" evidence="1">
    <location>
        <begin position="57"/>
        <end position="91"/>
    </location>
</feature>
<protein>
    <submittedName>
        <fullName evidence="2">Uncharacterized protein</fullName>
    </submittedName>
</protein>
<feature type="compositionally biased region" description="Polar residues" evidence="1">
    <location>
        <begin position="62"/>
        <end position="79"/>
    </location>
</feature>
<dbReference type="AlphaFoldDB" id="A0A645GQY8"/>
<organism evidence="2">
    <name type="scientific">bioreactor metagenome</name>
    <dbReference type="NCBI Taxonomy" id="1076179"/>
    <lineage>
        <taxon>unclassified sequences</taxon>
        <taxon>metagenomes</taxon>
        <taxon>ecological metagenomes</taxon>
    </lineage>
</organism>
<proteinExistence type="predicted"/>
<evidence type="ECO:0000256" key="1">
    <source>
        <dbReference type="SAM" id="MobiDB-lite"/>
    </source>
</evidence>
<accession>A0A645GQY8</accession>
<feature type="compositionally biased region" description="Low complexity" evidence="1">
    <location>
        <begin position="80"/>
        <end position="91"/>
    </location>
</feature>
<dbReference type="EMBL" id="VSSQ01078598">
    <property type="protein sequence ID" value="MPN28342.1"/>
    <property type="molecule type" value="Genomic_DNA"/>
</dbReference>
<name>A0A645GQY8_9ZZZZ</name>